<reference evidence="1 2" key="1">
    <citation type="submission" date="2020-02" db="EMBL/GenBank/DDBJ databases">
        <title>Whole genome PO2S7.</title>
        <authorList>
            <person name="Singha K.M."/>
        </authorList>
    </citation>
    <scope>NUCLEOTIDE SEQUENCE [LARGE SCALE GENOMIC DNA]</scope>
    <source>
        <strain evidence="1 2">PO2S7</strain>
    </source>
</reference>
<accession>A0A6G9RP49</accession>
<dbReference type="Proteomes" id="UP000503580">
    <property type="component" value="Chromosome"/>
</dbReference>
<protein>
    <submittedName>
        <fullName evidence="1">PhnD/SsuA/transferrin family substrate-binding protein</fullName>
    </submittedName>
</protein>
<dbReference type="EMBL" id="CP050321">
    <property type="protein sequence ID" value="QIR28716.1"/>
    <property type="molecule type" value="Genomic_DNA"/>
</dbReference>
<dbReference type="AlphaFoldDB" id="A0A6G9RP49"/>
<dbReference type="PANTHER" id="PTHR35841">
    <property type="entry name" value="PHOSPHONATES-BINDING PERIPLASMIC PROTEIN"/>
    <property type="match status" value="1"/>
</dbReference>
<dbReference type="PANTHER" id="PTHR35841:SF1">
    <property type="entry name" value="PHOSPHONATES-BINDING PERIPLASMIC PROTEIN"/>
    <property type="match status" value="1"/>
</dbReference>
<evidence type="ECO:0000313" key="2">
    <source>
        <dbReference type="Proteomes" id="UP000503580"/>
    </source>
</evidence>
<dbReference type="SUPFAM" id="SSF53850">
    <property type="entry name" value="Periplasmic binding protein-like II"/>
    <property type="match status" value="1"/>
</dbReference>
<organism evidence="1 2">
    <name type="scientific">Kluyvera genomosp. 3</name>
    <dbReference type="NCBI Taxonomy" id="2774055"/>
    <lineage>
        <taxon>Bacteria</taxon>
        <taxon>Pseudomonadati</taxon>
        <taxon>Pseudomonadota</taxon>
        <taxon>Gammaproteobacteria</taxon>
        <taxon>Enterobacterales</taxon>
        <taxon>Enterobacteriaceae</taxon>
        <taxon>Kluyvera</taxon>
    </lineage>
</organism>
<sequence>MSDPLAFPMYAVNRRDTDALWLAVQKLLVDRGVPVGSLTPALPQEALVTHWQNPQLILSQTCGYPLVTQLLDVQVVGCFHYTAPGCENIYYRSVLVAREEDKQQTFADFRGRAVVCNSTDSQSGYNVLMKMVTPLAVNGRFFSRVVLSGSHRQSLHDVKHGEGDIAAIDCVTWALLQRHEPALLDGLAVIDQSPLAPGLPLITAAQTSADTLAALREALHTLVIAPEYREICAALLIGGFSEVTREPYSLLLDWRKAAQTAGVTRL</sequence>
<evidence type="ECO:0000313" key="1">
    <source>
        <dbReference type="EMBL" id="QIR28716.1"/>
    </source>
</evidence>
<dbReference type="KEGG" id="kgn:GY169_18740"/>
<dbReference type="Pfam" id="PF12974">
    <property type="entry name" value="Phosphonate-bd"/>
    <property type="match status" value="1"/>
</dbReference>
<keyword evidence="2" id="KW-1185">Reference proteome</keyword>
<name>A0A6G9RP49_9ENTR</name>
<proteinExistence type="predicted"/>
<gene>
    <name evidence="1" type="ORF">GY169_18740</name>
</gene>
<dbReference type="Gene3D" id="3.40.190.10">
    <property type="entry name" value="Periplasmic binding protein-like II"/>
    <property type="match status" value="1"/>
</dbReference>
<dbReference type="RefSeq" id="WP_167576643.1">
    <property type="nucleotide sequence ID" value="NZ_CP050321.1"/>
</dbReference>